<sequence length="139" mass="15393">MEDTLQEITPIDVSYQPIELCKLLKIANMVGGGGEAKIVISEGYVYVNGEVEFQKRKKIFHQDIVEFNGEVISVQCSAPVQDAKAQKAAKAKKLSQSVNNNQQNDKSMKKTKKKQSVETGSDEVIETTVASGKRKRISF</sequence>
<dbReference type="Gene3D" id="3.10.290.10">
    <property type="entry name" value="RNA-binding S4 domain"/>
    <property type="match status" value="1"/>
</dbReference>
<keyword evidence="4" id="KW-1185">Reference proteome</keyword>
<feature type="region of interest" description="Disordered" evidence="2">
    <location>
        <begin position="89"/>
        <end position="123"/>
    </location>
</feature>
<reference evidence="3 4" key="1">
    <citation type="submission" date="2023-09" db="EMBL/GenBank/DDBJ databases">
        <authorList>
            <person name="Rey-Velasco X."/>
        </authorList>
    </citation>
    <scope>NUCLEOTIDE SEQUENCE [LARGE SCALE GENOMIC DNA]</scope>
    <source>
        <strain evidence="3 4">W431</strain>
    </source>
</reference>
<dbReference type="InterPro" id="IPR036986">
    <property type="entry name" value="S4_RNA-bd_sf"/>
</dbReference>
<accession>A0ABU3A3P3</accession>
<dbReference type="RefSeq" id="WP_311583566.1">
    <property type="nucleotide sequence ID" value="NZ_JAVRIF010000009.1"/>
</dbReference>
<dbReference type="EMBL" id="JAVRIF010000009">
    <property type="protein sequence ID" value="MDT0604797.1"/>
    <property type="molecule type" value="Genomic_DNA"/>
</dbReference>
<evidence type="ECO:0000313" key="4">
    <source>
        <dbReference type="Proteomes" id="UP001266357"/>
    </source>
</evidence>
<proteinExistence type="predicted"/>
<gene>
    <name evidence="3" type="ORF">RM573_14420</name>
</gene>
<evidence type="ECO:0000256" key="1">
    <source>
        <dbReference type="PROSITE-ProRule" id="PRU00182"/>
    </source>
</evidence>
<dbReference type="PROSITE" id="PS50889">
    <property type="entry name" value="S4"/>
    <property type="match status" value="1"/>
</dbReference>
<evidence type="ECO:0000256" key="2">
    <source>
        <dbReference type="SAM" id="MobiDB-lite"/>
    </source>
</evidence>
<evidence type="ECO:0000313" key="3">
    <source>
        <dbReference type="EMBL" id="MDT0604797.1"/>
    </source>
</evidence>
<dbReference type="SUPFAM" id="SSF55174">
    <property type="entry name" value="Alpha-L RNA-binding motif"/>
    <property type="match status" value="1"/>
</dbReference>
<feature type="compositionally biased region" description="Polar residues" evidence="2">
    <location>
        <begin position="94"/>
        <end position="105"/>
    </location>
</feature>
<protein>
    <submittedName>
        <fullName evidence="3">RNA-binding S4 domain-containing protein</fullName>
    </submittedName>
</protein>
<name>A0ABU3A3P3_9GAMM</name>
<dbReference type="Proteomes" id="UP001266357">
    <property type="component" value="Unassembled WGS sequence"/>
</dbReference>
<organism evidence="3 4">
    <name type="scientific">Thalassotalea castellviae</name>
    <dbReference type="NCBI Taxonomy" id="3075612"/>
    <lineage>
        <taxon>Bacteria</taxon>
        <taxon>Pseudomonadati</taxon>
        <taxon>Pseudomonadota</taxon>
        <taxon>Gammaproteobacteria</taxon>
        <taxon>Alteromonadales</taxon>
        <taxon>Colwelliaceae</taxon>
        <taxon>Thalassotalea</taxon>
    </lineage>
</organism>
<comment type="caution">
    <text evidence="3">The sequence shown here is derived from an EMBL/GenBank/DDBJ whole genome shotgun (WGS) entry which is preliminary data.</text>
</comment>
<dbReference type="Pfam" id="PF13275">
    <property type="entry name" value="S4_2"/>
    <property type="match status" value="1"/>
</dbReference>
<dbReference type="CDD" id="cd00165">
    <property type="entry name" value="S4"/>
    <property type="match status" value="1"/>
</dbReference>
<keyword evidence="1" id="KW-0694">RNA-binding</keyword>